<dbReference type="EMBL" id="CADCTX010000283">
    <property type="protein sequence ID" value="CAA9311101.1"/>
    <property type="molecule type" value="Genomic_DNA"/>
</dbReference>
<dbReference type="AlphaFoldDB" id="A0A6J4KNQ3"/>
<gene>
    <name evidence="1" type="ORF">AVDCRST_MAG40-976</name>
</gene>
<organism evidence="1">
    <name type="scientific">uncultured Gemmatimonadaceae bacterium</name>
    <dbReference type="NCBI Taxonomy" id="246130"/>
    <lineage>
        <taxon>Bacteria</taxon>
        <taxon>Pseudomonadati</taxon>
        <taxon>Gemmatimonadota</taxon>
        <taxon>Gemmatimonadia</taxon>
        <taxon>Gemmatimonadales</taxon>
        <taxon>Gemmatimonadaceae</taxon>
        <taxon>environmental samples</taxon>
    </lineage>
</organism>
<dbReference type="InterPro" id="IPR036102">
    <property type="entry name" value="OsmC/Ohrsf"/>
</dbReference>
<proteinExistence type="predicted"/>
<name>A0A6J4KNQ3_9BACT</name>
<evidence type="ECO:0008006" key="2">
    <source>
        <dbReference type="Google" id="ProtNLM"/>
    </source>
</evidence>
<reference evidence="1" key="1">
    <citation type="submission" date="2020-02" db="EMBL/GenBank/DDBJ databases">
        <authorList>
            <person name="Meier V. D."/>
        </authorList>
    </citation>
    <scope>NUCLEOTIDE SEQUENCE</scope>
    <source>
        <strain evidence="1">AVDCRST_MAG40</strain>
    </source>
</reference>
<sequence>AGAGVERAHAERAVELAITKYCSVRDSLAPDIAIEYEVAVNGEPGTVRLAEPAGTAEAGAP</sequence>
<accession>A0A6J4KNQ3</accession>
<evidence type="ECO:0000313" key="1">
    <source>
        <dbReference type="EMBL" id="CAA9311101.1"/>
    </source>
</evidence>
<protein>
    <recommendedName>
        <fullName evidence="2">OsmC family peroxiredoxin</fullName>
    </recommendedName>
</protein>
<dbReference type="InterPro" id="IPR015946">
    <property type="entry name" value="KH_dom-like_a/b"/>
</dbReference>
<feature type="non-terminal residue" evidence="1">
    <location>
        <position position="1"/>
    </location>
</feature>
<dbReference type="Gene3D" id="3.30.300.20">
    <property type="match status" value="1"/>
</dbReference>
<dbReference type="SUPFAM" id="SSF82784">
    <property type="entry name" value="OsmC-like"/>
    <property type="match status" value="1"/>
</dbReference>